<dbReference type="InterPro" id="IPR032466">
    <property type="entry name" value="Metal_Hydrolase"/>
</dbReference>
<organism evidence="4 5">
    <name type="scientific">Lipingzhangella halophila</name>
    <dbReference type="NCBI Taxonomy" id="1783352"/>
    <lineage>
        <taxon>Bacteria</taxon>
        <taxon>Bacillati</taxon>
        <taxon>Actinomycetota</taxon>
        <taxon>Actinomycetes</taxon>
        <taxon>Streptosporangiales</taxon>
        <taxon>Nocardiopsidaceae</taxon>
        <taxon>Lipingzhangella</taxon>
    </lineage>
</organism>
<keyword evidence="5" id="KW-1185">Reference proteome</keyword>
<dbReference type="EMBL" id="JACHJT010000001">
    <property type="protein sequence ID" value="MBB4932828.1"/>
    <property type="molecule type" value="Genomic_DNA"/>
</dbReference>
<evidence type="ECO:0000256" key="2">
    <source>
        <dbReference type="ARBA" id="ARBA00022801"/>
    </source>
</evidence>
<sequence>MRDLDVVLDEKLPADRVVVGGLDRADAVAAGAPHEVARRGAFVALDHVGLDDDAHLTDADRASLVAELVTAGHGDRILLSSNAIGTAVGQPAHDLPYSYVSSTFVPLLTAQGLSDEDVQRIRVANPRDLLSVR</sequence>
<proteinExistence type="inferred from homology"/>
<protein>
    <submittedName>
        <fullName evidence="4">Putative metal-dependent phosphotriesterase family hydrolase</fullName>
    </submittedName>
</protein>
<dbReference type="GO" id="GO:0008270">
    <property type="term" value="F:zinc ion binding"/>
    <property type="evidence" value="ECO:0007669"/>
    <property type="project" value="InterPro"/>
</dbReference>
<comment type="similarity">
    <text evidence="3">Belongs to the metallo-dependent hydrolases superfamily. Phosphotriesterase family.</text>
</comment>
<dbReference type="Pfam" id="PF02126">
    <property type="entry name" value="PTE"/>
    <property type="match status" value="1"/>
</dbReference>
<gene>
    <name evidence="4" type="ORF">F4561_003648</name>
</gene>
<name>A0A7W7RJN0_9ACTN</name>
<evidence type="ECO:0000256" key="3">
    <source>
        <dbReference type="PROSITE-ProRule" id="PRU00679"/>
    </source>
</evidence>
<dbReference type="SUPFAM" id="SSF51556">
    <property type="entry name" value="Metallo-dependent hydrolases"/>
    <property type="match status" value="1"/>
</dbReference>
<evidence type="ECO:0000313" key="5">
    <source>
        <dbReference type="Proteomes" id="UP000523007"/>
    </source>
</evidence>
<reference evidence="4 5" key="1">
    <citation type="submission" date="2020-08" db="EMBL/GenBank/DDBJ databases">
        <title>Sequencing the genomes of 1000 actinobacteria strains.</title>
        <authorList>
            <person name="Klenk H.-P."/>
        </authorList>
    </citation>
    <scope>NUCLEOTIDE SEQUENCE [LARGE SCALE GENOMIC DNA]</scope>
    <source>
        <strain evidence="4 5">DSM 102030</strain>
    </source>
</reference>
<dbReference type="GO" id="GO:0016787">
    <property type="term" value="F:hydrolase activity"/>
    <property type="evidence" value="ECO:0007669"/>
    <property type="project" value="UniProtKB-KW"/>
</dbReference>
<dbReference type="InterPro" id="IPR001559">
    <property type="entry name" value="Phosphotriesterase"/>
</dbReference>
<accession>A0A7W7RJN0</accession>
<dbReference type="PROSITE" id="PS51347">
    <property type="entry name" value="PHOSPHOTRIESTERASE_2"/>
    <property type="match status" value="1"/>
</dbReference>
<dbReference type="Gene3D" id="3.20.20.140">
    <property type="entry name" value="Metal-dependent hydrolases"/>
    <property type="match status" value="1"/>
</dbReference>
<keyword evidence="1" id="KW-0479">Metal-binding</keyword>
<keyword evidence="2 4" id="KW-0378">Hydrolase</keyword>
<dbReference type="PANTHER" id="PTHR10819:SF3">
    <property type="entry name" value="PHOSPHOTRIESTERASE-RELATED PROTEIN"/>
    <property type="match status" value="1"/>
</dbReference>
<dbReference type="PANTHER" id="PTHR10819">
    <property type="entry name" value="PHOSPHOTRIESTERASE-RELATED"/>
    <property type="match status" value="1"/>
</dbReference>
<dbReference type="AlphaFoldDB" id="A0A7W7RJN0"/>
<evidence type="ECO:0000313" key="4">
    <source>
        <dbReference type="EMBL" id="MBB4932828.1"/>
    </source>
</evidence>
<comment type="caution">
    <text evidence="4">The sequence shown here is derived from an EMBL/GenBank/DDBJ whole genome shotgun (WGS) entry which is preliminary data.</text>
</comment>
<comment type="caution">
    <text evidence="3">Lacks conserved residue(s) required for the propagation of feature annotation.</text>
</comment>
<dbReference type="Proteomes" id="UP000523007">
    <property type="component" value="Unassembled WGS sequence"/>
</dbReference>
<evidence type="ECO:0000256" key="1">
    <source>
        <dbReference type="ARBA" id="ARBA00022723"/>
    </source>
</evidence>